<dbReference type="GO" id="GO:0005525">
    <property type="term" value="F:GTP binding"/>
    <property type="evidence" value="ECO:0007669"/>
    <property type="project" value="InterPro"/>
</dbReference>
<accession>A0A9N9PCI9</accession>
<evidence type="ECO:0000256" key="1">
    <source>
        <dbReference type="SAM" id="Coils"/>
    </source>
</evidence>
<dbReference type="SUPFAM" id="SSF52540">
    <property type="entry name" value="P-loop containing nucleoside triphosphate hydrolases"/>
    <property type="match status" value="1"/>
</dbReference>
<dbReference type="Pfam" id="PF01926">
    <property type="entry name" value="MMR_HSR1"/>
    <property type="match status" value="1"/>
</dbReference>
<comment type="caution">
    <text evidence="4">The sequence shown here is derived from an EMBL/GenBank/DDBJ whole genome shotgun (WGS) entry which is preliminary data.</text>
</comment>
<dbReference type="OrthoDB" id="8954335at2759"/>
<gene>
    <name evidence="4" type="ORF">CPELLU_LOCUS17951</name>
</gene>
<evidence type="ECO:0000259" key="3">
    <source>
        <dbReference type="Pfam" id="PF21109"/>
    </source>
</evidence>
<dbReference type="EMBL" id="CAJVQA010032984">
    <property type="protein sequence ID" value="CAG8803876.1"/>
    <property type="molecule type" value="Genomic_DNA"/>
</dbReference>
<keyword evidence="5" id="KW-1185">Reference proteome</keyword>
<evidence type="ECO:0000259" key="2">
    <source>
        <dbReference type="Pfam" id="PF01926"/>
    </source>
</evidence>
<dbReference type="InterPro" id="IPR025662">
    <property type="entry name" value="Sigma_54_int_dom_ATP-bd_1"/>
</dbReference>
<protein>
    <submittedName>
        <fullName evidence="4">671_t:CDS:1</fullName>
    </submittedName>
</protein>
<reference evidence="4" key="1">
    <citation type="submission" date="2021-06" db="EMBL/GenBank/DDBJ databases">
        <authorList>
            <person name="Kallberg Y."/>
            <person name="Tangrot J."/>
            <person name="Rosling A."/>
        </authorList>
    </citation>
    <scope>NUCLEOTIDE SEQUENCE</scope>
    <source>
        <strain evidence="4">FL966</strain>
    </source>
</reference>
<dbReference type="AlphaFoldDB" id="A0A9N9PCI9"/>
<dbReference type="CDD" id="cd00882">
    <property type="entry name" value="Ras_like_GTPase"/>
    <property type="match status" value="1"/>
</dbReference>
<dbReference type="Gene3D" id="3.40.50.300">
    <property type="entry name" value="P-loop containing nucleotide triphosphate hydrolases"/>
    <property type="match status" value="1"/>
</dbReference>
<organism evidence="4 5">
    <name type="scientific">Cetraspora pellucida</name>
    <dbReference type="NCBI Taxonomy" id="1433469"/>
    <lineage>
        <taxon>Eukaryota</taxon>
        <taxon>Fungi</taxon>
        <taxon>Fungi incertae sedis</taxon>
        <taxon>Mucoromycota</taxon>
        <taxon>Glomeromycotina</taxon>
        <taxon>Glomeromycetes</taxon>
        <taxon>Diversisporales</taxon>
        <taxon>Gigasporaceae</taxon>
        <taxon>Cetraspora</taxon>
    </lineage>
</organism>
<feature type="domain" description="G" evidence="2">
    <location>
        <begin position="367"/>
        <end position="492"/>
    </location>
</feature>
<dbReference type="Pfam" id="PF21109">
    <property type="entry name" value="Stonustoxin_helical"/>
    <property type="match status" value="1"/>
</dbReference>
<dbReference type="PANTHER" id="PTHR32046:SF11">
    <property type="entry name" value="IMMUNE-ASSOCIATED NUCLEOTIDE-BINDING PROTEIN 10-LIKE"/>
    <property type="match status" value="1"/>
</dbReference>
<dbReference type="InterPro" id="IPR027417">
    <property type="entry name" value="P-loop_NTPase"/>
</dbReference>
<evidence type="ECO:0000313" key="5">
    <source>
        <dbReference type="Proteomes" id="UP000789759"/>
    </source>
</evidence>
<dbReference type="InterPro" id="IPR006073">
    <property type="entry name" value="GTP-bd"/>
</dbReference>
<feature type="domain" description="Stonustoxin-like helical" evidence="3">
    <location>
        <begin position="83"/>
        <end position="147"/>
    </location>
</feature>
<proteinExistence type="predicted"/>
<dbReference type="PANTHER" id="PTHR32046">
    <property type="entry name" value="G DOMAIN-CONTAINING PROTEIN"/>
    <property type="match status" value="1"/>
</dbReference>
<dbReference type="InterPro" id="IPR048997">
    <property type="entry name" value="Stonustoxin-like_helical"/>
</dbReference>
<sequence length="873" mass="101832">LPSSIKAYNDGKGVPIEYTLYPLSELSKILSQNFSINRVIKDLDDDTIERVDRTFTDLFKSKQKLYDLYNDANLISHFIPDKLFNEINNFVQNVNSEETKFRRKLSECLINIRSGKKDINKLEDMINEFQQSVLSETSITLFINKHKSISTKADLLPILKARGIDYHNKNLTINQILLEHTRKHIYIFYDTDYILNIDSPVWNAFLNISSINEGSNKFFIVDPILLTGTDRPNHPVIYHYINGCLDSKDYYNENKKLFTSNIIKFNTLPCIKPNYIPNKKDRLIVPCPCSLMDDCLPLNLEWICFRCLRYIEYGYNEHLYCKCGEIKIDHCRFKCNSSFHIGGYISFDQTKLADYLPLVAPQEVINILLLGETGAGKSTFINAFANYFKFNNLDEAISDEDENDYNVGESSTKECGVYVFHAGENQIRLIDTPGIGDTRGIEYDKRNFENILKNISLHEYLNGICILLKPNNTRLNMIFKYCMQELLSHLHKSAKDNIVFCFTNTRETFFRTGDTLPVFLAAIKNNVSYSENTKKNHELSWNNSVEESIRLLKHIINCTPHKIIDTVSINNARQTVMIFCEPLAKVNQNIQENIAKVKKLKEEIQTTDLTEEELRSKLYVPHIELKITLLKQPRIVCKNCKIQKIDITMRYCHVKWKILTKFMLKYHGTMMFGKCKSCGCSAKSHEAVFYESISEYSKKVDETIKNKILENKENQNNKQDHIGILQDKIDQLKEEQSIVDEIIIQFTQFLMQNAIAVFNDAYMEYLDYIIHLEKNKNNEDYNNEILEGLEETKRKYDEKVKVIKKMIENNDSSSHTLSSEDIFKLEQKLYNLPDIGQYLQDVKKEEKKAFKYREKHYELPNSVLKTLKPNFKN</sequence>
<dbReference type="Proteomes" id="UP000789759">
    <property type="component" value="Unassembled WGS sequence"/>
</dbReference>
<feature type="coiled-coil region" evidence="1">
    <location>
        <begin position="583"/>
        <end position="617"/>
    </location>
</feature>
<feature type="non-terminal residue" evidence="4">
    <location>
        <position position="873"/>
    </location>
</feature>
<name>A0A9N9PCI9_9GLOM</name>
<dbReference type="PROSITE" id="PS00675">
    <property type="entry name" value="SIGMA54_INTERACT_1"/>
    <property type="match status" value="1"/>
</dbReference>
<evidence type="ECO:0000313" key="4">
    <source>
        <dbReference type="EMBL" id="CAG8803876.1"/>
    </source>
</evidence>
<keyword evidence="1" id="KW-0175">Coiled coil</keyword>